<dbReference type="GO" id="GO:0099402">
    <property type="term" value="P:plant organ development"/>
    <property type="evidence" value="ECO:0007669"/>
    <property type="project" value="UniProtKB-ARBA"/>
</dbReference>
<dbReference type="Proteomes" id="UP000504607">
    <property type="component" value="Chromosome 3"/>
</dbReference>
<dbReference type="PANTHER" id="PTHR47926:SF382">
    <property type="entry name" value="PENTACOTRIPEPTIDE-REPEAT REGION OF PRORP DOMAIN-CONTAINING PROTEIN"/>
    <property type="match status" value="1"/>
</dbReference>
<dbReference type="GO" id="GO:0009451">
    <property type="term" value="P:RNA modification"/>
    <property type="evidence" value="ECO:0007669"/>
    <property type="project" value="InterPro"/>
</dbReference>
<dbReference type="Pfam" id="PF13041">
    <property type="entry name" value="PPR_2"/>
    <property type="match status" value="2"/>
</dbReference>
<reference evidence="4" key="1">
    <citation type="submission" date="2025-08" db="UniProtKB">
        <authorList>
            <consortium name="RefSeq"/>
        </authorList>
    </citation>
    <scope>IDENTIFICATION</scope>
</reference>
<accession>A0A6I9QYW3</accession>
<organism evidence="3 4">
    <name type="scientific">Elaeis guineensis var. tenera</name>
    <name type="common">Oil palm</name>
    <dbReference type="NCBI Taxonomy" id="51953"/>
    <lineage>
        <taxon>Eukaryota</taxon>
        <taxon>Viridiplantae</taxon>
        <taxon>Streptophyta</taxon>
        <taxon>Embryophyta</taxon>
        <taxon>Tracheophyta</taxon>
        <taxon>Spermatophyta</taxon>
        <taxon>Magnoliopsida</taxon>
        <taxon>Liliopsida</taxon>
        <taxon>Arecaceae</taxon>
        <taxon>Arecoideae</taxon>
        <taxon>Cocoseae</taxon>
        <taxon>Elaeidinae</taxon>
        <taxon>Elaeis</taxon>
    </lineage>
</organism>
<proteinExistence type="predicted"/>
<keyword evidence="3" id="KW-1185">Reference proteome</keyword>
<name>A0A6I9QYW3_ELAGV</name>
<evidence type="ECO:0000256" key="2">
    <source>
        <dbReference type="PROSITE-ProRule" id="PRU00708"/>
    </source>
</evidence>
<dbReference type="AlphaFoldDB" id="A0A6I9QYW3"/>
<dbReference type="GeneID" id="105041475"/>
<feature type="repeat" description="PPR" evidence="2">
    <location>
        <begin position="378"/>
        <end position="412"/>
    </location>
</feature>
<gene>
    <name evidence="4" type="primary">LOC105041475</name>
</gene>
<dbReference type="Pfam" id="PF01535">
    <property type="entry name" value="PPR"/>
    <property type="match status" value="2"/>
</dbReference>
<dbReference type="InterPro" id="IPR002885">
    <property type="entry name" value="PPR_rpt"/>
</dbReference>
<dbReference type="KEGG" id="egu:105041475"/>
<dbReference type="InParanoid" id="A0A6I9QYW3"/>
<dbReference type="FunFam" id="1.25.40.10:FF:000158">
    <property type="entry name" value="pentatricopeptide repeat-containing protein At2g33680"/>
    <property type="match status" value="1"/>
</dbReference>
<dbReference type="InterPro" id="IPR011990">
    <property type="entry name" value="TPR-like_helical_dom_sf"/>
</dbReference>
<dbReference type="PROSITE" id="PS51375">
    <property type="entry name" value="PPR"/>
    <property type="match status" value="4"/>
</dbReference>
<feature type="repeat" description="PPR" evidence="2">
    <location>
        <begin position="175"/>
        <end position="209"/>
    </location>
</feature>
<evidence type="ECO:0000256" key="1">
    <source>
        <dbReference type="ARBA" id="ARBA00022737"/>
    </source>
</evidence>
<dbReference type="RefSeq" id="XP_010916748.2">
    <property type="nucleotide sequence ID" value="XM_010918446.3"/>
</dbReference>
<dbReference type="InterPro" id="IPR046960">
    <property type="entry name" value="PPR_At4g14850-like_plant"/>
</dbReference>
<dbReference type="PANTHER" id="PTHR47926">
    <property type="entry name" value="PENTATRICOPEPTIDE REPEAT-CONTAINING PROTEIN"/>
    <property type="match status" value="1"/>
</dbReference>
<feature type="repeat" description="PPR" evidence="2">
    <location>
        <begin position="276"/>
        <end position="310"/>
    </location>
</feature>
<dbReference type="GO" id="GO:0003723">
    <property type="term" value="F:RNA binding"/>
    <property type="evidence" value="ECO:0007669"/>
    <property type="project" value="InterPro"/>
</dbReference>
<dbReference type="OrthoDB" id="185373at2759"/>
<keyword evidence="1" id="KW-0677">Repeat</keyword>
<sequence>MQHPRFPPRSLSRRTSLLPNPFHPDCRRFRRTSHAGTLITIPSSTHNSLLFLHANNYDNNQSQTTRPLPSSQTQTKLWESRIELQLRKSNYKKCISLYYQMVDELMAPTPATIVHVLQACSSLSDLKNLRLVHNDILRLELESHSSVAAGLLNGYFKCGSPETAHRLFDIMPRRDIVSWTIVIAHSYKTGNFDKAIHYFRAMIDEGVSPDDVALVSILSALKPYGRLRHGSEVHGYLIRRFPELSKAAISSLVDFYAKLERMDYADRLLSQSIEPNVVAWTALMTGYTRVQDMNGALQTYLKMVSSQIVPTEKTISCALGAVSKLGFLGIGTQIHGYIFKRQFELDDHILSGLIDMYSICGAPFYICRQLFDQMLIKNVVSWTTMILAYGRSGEGHAALQLFDEMQAAGVCPDSVAFTAILSSCSSSSMLHEGLSCFNSMILDYGIKPREEHYACLRGLLAKDGRLKEAYEVIEGTALRDDKGTWEAFLGACRVHGNTSYGEIAATKLVELESDNSTAGNVGSDDAGSLPTS</sequence>
<dbReference type="NCBIfam" id="TIGR00756">
    <property type="entry name" value="PPR"/>
    <property type="match status" value="5"/>
</dbReference>
<feature type="repeat" description="PPR" evidence="2">
    <location>
        <begin position="413"/>
        <end position="448"/>
    </location>
</feature>
<evidence type="ECO:0000313" key="3">
    <source>
        <dbReference type="Proteomes" id="UP000504607"/>
    </source>
</evidence>
<evidence type="ECO:0000313" key="4">
    <source>
        <dbReference type="RefSeq" id="XP_010916748.2"/>
    </source>
</evidence>
<protein>
    <submittedName>
        <fullName evidence="4">Pentatricopeptide repeat-containing protein At5g16860</fullName>
    </submittedName>
</protein>
<dbReference type="Gene3D" id="1.25.40.10">
    <property type="entry name" value="Tetratricopeptide repeat domain"/>
    <property type="match status" value="3"/>
</dbReference>